<dbReference type="PRINTS" id="PR00406">
    <property type="entry name" value="CYTB5RDTASE"/>
</dbReference>
<evidence type="ECO:0000256" key="1">
    <source>
        <dbReference type="ARBA" id="ARBA00001974"/>
    </source>
</evidence>
<evidence type="ECO:0000256" key="9">
    <source>
        <dbReference type="ARBA" id="ARBA00023027"/>
    </source>
</evidence>
<organism evidence="14 15">
    <name type="scientific">Phycomyces blakesleeanus</name>
    <dbReference type="NCBI Taxonomy" id="4837"/>
    <lineage>
        <taxon>Eukaryota</taxon>
        <taxon>Fungi</taxon>
        <taxon>Fungi incertae sedis</taxon>
        <taxon>Mucoromycota</taxon>
        <taxon>Mucoromycotina</taxon>
        <taxon>Mucoromycetes</taxon>
        <taxon>Mucorales</taxon>
        <taxon>Phycomycetaceae</taxon>
        <taxon>Phycomyces</taxon>
    </lineage>
</organism>
<evidence type="ECO:0000256" key="12">
    <source>
        <dbReference type="SAM" id="Phobius"/>
    </source>
</evidence>
<dbReference type="PRINTS" id="PR00371">
    <property type="entry name" value="FPNCR"/>
</dbReference>
<keyword evidence="12" id="KW-0812">Transmembrane</keyword>
<keyword evidence="7 11" id="KW-0274">FAD</keyword>
<keyword evidence="6" id="KW-1000">Mitochondrion outer membrane</keyword>
<comment type="similarity">
    <text evidence="4 11">Belongs to the flavoprotein pyridine nucleotide cytochrome reductase family.</text>
</comment>
<feature type="domain" description="FAD-binding FR-type" evidence="13">
    <location>
        <begin position="40"/>
        <end position="143"/>
    </location>
</feature>
<accession>A0ABR3B6P0</accession>
<dbReference type="InterPro" id="IPR001433">
    <property type="entry name" value="OxRdtase_FAD/NAD-bd"/>
</dbReference>
<comment type="cofactor">
    <cofactor evidence="1 11">
        <name>FAD</name>
        <dbReference type="ChEBI" id="CHEBI:57692"/>
    </cofactor>
</comment>
<keyword evidence="9 11" id="KW-0520">NAD</keyword>
<name>A0ABR3B6P0_PHYBL</name>
<sequence length="283" mass="31391">MGKILADPVVCITTVVSVVTVGIGCYLYFSKRPIPALEKNAVRQFTLIEKEQKSPNTYRYRFSLPNKWNVLGIPIGQHIQILAPIDGKEVVRNYTPTSPSDAKGYFDILVKTYPDGLMSNYLVNLEIGDKITARGPKGLFEYTPNMVRAIGMVAGGSGITPMYQIIKAILGNQKDKTEVTLIYGNQTEPDILLREELDVLATMHPNRFNVHYVLSRPHTTWAGHTGRIDKEKMEMWLPKPAGDVKILVCGPPGQVKAITEAATALGFVSPRTVSKVVDQVFKF</sequence>
<comment type="subcellular location">
    <subcellularLocation>
        <location evidence="2">Mitochondrion outer membrane</location>
    </subcellularLocation>
</comment>
<dbReference type="PANTHER" id="PTHR19370:SF184">
    <property type="entry name" value="NADH-CYTOCHROME B5 REDUCTASE-LIKE"/>
    <property type="match status" value="1"/>
</dbReference>
<dbReference type="InterPro" id="IPR039261">
    <property type="entry name" value="FNR_nucleotide-bd"/>
</dbReference>
<evidence type="ECO:0000256" key="7">
    <source>
        <dbReference type="ARBA" id="ARBA00022827"/>
    </source>
</evidence>
<dbReference type="Gene3D" id="3.40.50.80">
    <property type="entry name" value="Nucleotide-binding domain of ferredoxin-NADP reductase (FNR) module"/>
    <property type="match status" value="1"/>
</dbReference>
<comment type="pathway">
    <text evidence="3">Protein modification; peptidyl-diphthamide biosynthesis.</text>
</comment>
<protein>
    <recommendedName>
        <fullName evidence="11">NADH-cytochrome b5 reductase</fullName>
        <ecNumber evidence="11">1.6.2.2</ecNumber>
    </recommendedName>
</protein>
<evidence type="ECO:0000256" key="6">
    <source>
        <dbReference type="ARBA" id="ARBA00022787"/>
    </source>
</evidence>
<dbReference type="InterPro" id="IPR008333">
    <property type="entry name" value="Cbr1-like_FAD-bd_dom"/>
</dbReference>
<gene>
    <name evidence="14" type="ORF">J3Q64DRAFT_1808295</name>
</gene>
<comment type="catalytic activity">
    <reaction evidence="11">
        <text>2 Fe(III)-[cytochrome b5] + NADH = 2 Fe(II)-[cytochrome b5] + NAD(+) + H(+)</text>
        <dbReference type="Rhea" id="RHEA:46680"/>
        <dbReference type="Rhea" id="RHEA-COMP:10438"/>
        <dbReference type="Rhea" id="RHEA-COMP:10439"/>
        <dbReference type="ChEBI" id="CHEBI:15378"/>
        <dbReference type="ChEBI" id="CHEBI:29033"/>
        <dbReference type="ChEBI" id="CHEBI:29034"/>
        <dbReference type="ChEBI" id="CHEBI:57540"/>
        <dbReference type="ChEBI" id="CHEBI:57945"/>
        <dbReference type="EC" id="1.6.2.2"/>
    </reaction>
</comment>
<evidence type="ECO:0000313" key="14">
    <source>
        <dbReference type="EMBL" id="KAL0091607.1"/>
    </source>
</evidence>
<keyword evidence="12" id="KW-0472">Membrane</keyword>
<dbReference type="Proteomes" id="UP001448207">
    <property type="component" value="Unassembled WGS sequence"/>
</dbReference>
<keyword evidence="12" id="KW-1133">Transmembrane helix</keyword>
<dbReference type="InterPro" id="IPR017927">
    <property type="entry name" value="FAD-bd_FR_type"/>
</dbReference>
<evidence type="ECO:0000256" key="4">
    <source>
        <dbReference type="ARBA" id="ARBA00006105"/>
    </source>
</evidence>
<reference evidence="14 15" key="1">
    <citation type="submission" date="2024-04" db="EMBL/GenBank/DDBJ databases">
        <title>Symmetric and asymmetric DNA N6-adenine methylation regulates different biological responses in Mucorales.</title>
        <authorList>
            <consortium name="Lawrence Berkeley National Laboratory"/>
            <person name="Lax C."/>
            <person name="Mondo S.J."/>
            <person name="Osorio-Concepcion M."/>
            <person name="Muszewska A."/>
            <person name="Corrochano-Luque M."/>
            <person name="Gutierrez G."/>
            <person name="Riley R."/>
            <person name="Lipzen A."/>
            <person name="Guo J."/>
            <person name="Hundley H."/>
            <person name="Amirebrahimi M."/>
            <person name="Ng V."/>
            <person name="Lorenzo-Gutierrez D."/>
            <person name="Binder U."/>
            <person name="Yang J."/>
            <person name="Song Y."/>
            <person name="Canovas D."/>
            <person name="Navarro E."/>
            <person name="Freitag M."/>
            <person name="Gabaldon T."/>
            <person name="Grigoriev I.V."/>
            <person name="Corrochano L.M."/>
            <person name="Nicolas F.E."/>
            <person name="Garre V."/>
        </authorList>
    </citation>
    <scope>NUCLEOTIDE SEQUENCE [LARGE SCALE GENOMIC DNA]</scope>
    <source>
        <strain evidence="14 15">L51</strain>
    </source>
</reference>
<dbReference type="SUPFAM" id="SSF52343">
    <property type="entry name" value="Ferredoxin reductase-like, C-terminal NADP-linked domain"/>
    <property type="match status" value="1"/>
</dbReference>
<evidence type="ECO:0000256" key="5">
    <source>
        <dbReference type="ARBA" id="ARBA00022630"/>
    </source>
</evidence>
<dbReference type="EC" id="1.6.2.2" evidence="11"/>
<dbReference type="Pfam" id="PF00175">
    <property type="entry name" value="NAD_binding_1"/>
    <property type="match status" value="1"/>
</dbReference>
<dbReference type="PROSITE" id="PS51257">
    <property type="entry name" value="PROKAR_LIPOPROTEIN"/>
    <property type="match status" value="1"/>
</dbReference>
<dbReference type="InterPro" id="IPR001709">
    <property type="entry name" value="Flavoprot_Pyr_Nucl_cyt_Rdtase"/>
</dbReference>
<evidence type="ECO:0000256" key="8">
    <source>
        <dbReference type="ARBA" id="ARBA00023002"/>
    </source>
</evidence>
<evidence type="ECO:0000256" key="11">
    <source>
        <dbReference type="RuleBase" id="RU361226"/>
    </source>
</evidence>
<dbReference type="CDD" id="cd06183">
    <property type="entry name" value="cyt_b5_reduct_like"/>
    <property type="match status" value="1"/>
</dbReference>
<evidence type="ECO:0000313" key="15">
    <source>
        <dbReference type="Proteomes" id="UP001448207"/>
    </source>
</evidence>
<proteinExistence type="inferred from homology"/>
<evidence type="ECO:0000256" key="3">
    <source>
        <dbReference type="ARBA" id="ARBA00005156"/>
    </source>
</evidence>
<dbReference type="EMBL" id="JBCLYO010000003">
    <property type="protein sequence ID" value="KAL0091607.1"/>
    <property type="molecule type" value="Genomic_DNA"/>
</dbReference>
<dbReference type="PROSITE" id="PS51384">
    <property type="entry name" value="FAD_FR"/>
    <property type="match status" value="1"/>
</dbReference>
<keyword evidence="8 11" id="KW-0560">Oxidoreductase</keyword>
<feature type="transmembrane region" description="Helical" evidence="12">
    <location>
        <begin position="6"/>
        <end position="29"/>
    </location>
</feature>
<dbReference type="InterPro" id="IPR017938">
    <property type="entry name" value="Riboflavin_synthase-like_b-brl"/>
</dbReference>
<keyword evidence="6" id="KW-0496">Mitochondrion</keyword>
<evidence type="ECO:0000259" key="13">
    <source>
        <dbReference type="PROSITE" id="PS51384"/>
    </source>
</evidence>
<evidence type="ECO:0000256" key="2">
    <source>
        <dbReference type="ARBA" id="ARBA00004294"/>
    </source>
</evidence>
<keyword evidence="15" id="KW-1185">Reference proteome</keyword>
<dbReference type="PANTHER" id="PTHR19370">
    <property type="entry name" value="NADH-CYTOCHROME B5 REDUCTASE"/>
    <property type="match status" value="1"/>
</dbReference>
<dbReference type="SUPFAM" id="SSF63380">
    <property type="entry name" value="Riboflavin synthase domain-like"/>
    <property type="match status" value="1"/>
</dbReference>
<dbReference type="InterPro" id="IPR001834">
    <property type="entry name" value="CBR-like"/>
</dbReference>
<comment type="catalytic activity">
    <reaction evidence="10">
        <text>2 Fe(3+)-[Dph3] + NADH = 2 Fe(2+)-[Dph3] + NAD(+) + H(+)</text>
        <dbReference type="Rhea" id="RHEA:71231"/>
        <dbReference type="Rhea" id="RHEA-COMP:18002"/>
        <dbReference type="Rhea" id="RHEA-COMP:18003"/>
        <dbReference type="ChEBI" id="CHEBI:15378"/>
        <dbReference type="ChEBI" id="CHEBI:29033"/>
        <dbReference type="ChEBI" id="CHEBI:29034"/>
        <dbReference type="ChEBI" id="CHEBI:57540"/>
        <dbReference type="ChEBI" id="CHEBI:57945"/>
        <dbReference type="ChEBI" id="CHEBI:83228"/>
    </reaction>
    <physiologicalReaction direction="left-to-right" evidence="10">
        <dbReference type="Rhea" id="RHEA:71232"/>
    </physiologicalReaction>
</comment>
<keyword evidence="5 11" id="KW-0285">Flavoprotein</keyword>
<dbReference type="Gene3D" id="2.40.30.10">
    <property type="entry name" value="Translation factors"/>
    <property type="match status" value="1"/>
</dbReference>
<comment type="caution">
    <text evidence="14">The sequence shown here is derived from an EMBL/GenBank/DDBJ whole genome shotgun (WGS) entry which is preliminary data.</text>
</comment>
<evidence type="ECO:0000256" key="10">
    <source>
        <dbReference type="ARBA" id="ARBA00049138"/>
    </source>
</evidence>
<dbReference type="Pfam" id="PF00970">
    <property type="entry name" value="FAD_binding_6"/>
    <property type="match status" value="1"/>
</dbReference>